<name>A0ABW7HH01_9BURK</name>
<feature type="domain" description="TonB C-terminal" evidence="3">
    <location>
        <begin position="115"/>
        <end position="211"/>
    </location>
</feature>
<feature type="signal peptide" evidence="2">
    <location>
        <begin position="1"/>
        <end position="28"/>
    </location>
</feature>
<dbReference type="Proteomes" id="UP001606134">
    <property type="component" value="Unassembled WGS sequence"/>
</dbReference>
<dbReference type="Pfam" id="PF03544">
    <property type="entry name" value="TonB_C"/>
    <property type="match status" value="1"/>
</dbReference>
<gene>
    <name evidence="4" type="ORF">ACG04R_19815</name>
</gene>
<proteinExistence type="predicted"/>
<sequence length="236" mass="23724">MLPWCAALAVAGHALLLAALTSPSPRLAGAQHATGAEPVITARVRWVAPTTPPAADADEALPAETAAAPVEEATAASAPQVAASAAPPTAVAASVGGEAGEASAEGYLPRPLLTIAPQPLHPVVVAPPPTPSNASRLIGRYVGVLALYIDEQGIVRSIEAEQPALPEAMERAAREAFQGARFTPGQVDGRAVKSRIRVEVAFDDGPAPAAAAASAASATSQGEPAASDTQPGRLRR</sequence>
<feature type="compositionally biased region" description="Low complexity" evidence="1">
    <location>
        <begin position="208"/>
        <end position="218"/>
    </location>
</feature>
<evidence type="ECO:0000313" key="4">
    <source>
        <dbReference type="EMBL" id="MFG6488943.1"/>
    </source>
</evidence>
<evidence type="ECO:0000259" key="3">
    <source>
        <dbReference type="PROSITE" id="PS52015"/>
    </source>
</evidence>
<dbReference type="EMBL" id="JBIGIC010000010">
    <property type="protein sequence ID" value="MFG6488943.1"/>
    <property type="molecule type" value="Genomic_DNA"/>
</dbReference>
<evidence type="ECO:0000256" key="2">
    <source>
        <dbReference type="SAM" id="SignalP"/>
    </source>
</evidence>
<evidence type="ECO:0000313" key="5">
    <source>
        <dbReference type="Proteomes" id="UP001606134"/>
    </source>
</evidence>
<dbReference type="InterPro" id="IPR037682">
    <property type="entry name" value="TonB_C"/>
</dbReference>
<dbReference type="RefSeq" id="WP_394414804.1">
    <property type="nucleotide sequence ID" value="NZ_JBIGIC010000010.1"/>
</dbReference>
<feature type="region of interest" description="Disordered" evidence="1">
    <location>
        <begin position="208"/>
        <end position="236"/>
    </location>
</feature>
<feature type="chain" id="PRO_5047188569" evidence="2">
    <location>
        <begin position="29"/>
        <end position="236"/>
    </location>
</feature>
<feature type="compositionally biased region" description="Polar residues" evidence="1">
    <location>
        <begin position="219"/>
        <end position="230"/>
    </location>
</feature>
<protein>
    <submittedName>
        <fullName evidence="4">Energy transducer TonB</fullName>
    </submittedName>
</protein>
<accession>A0ABW7HH01</accession>
<evidence type="ECO:0000256" key="1">
    <source>
        <dbReference type="SAM" id="MobiDB-lite"/>
    </source>
</evidence>
<dbReference type="Gene3D" id="3.30.1150.10">
    <property type="match status" value="1"/>
</dbReference>
<keyword evidence="5" id="KW-1185">Reference proteome</keyword>
<dbReference type="PROSITE" id="PS52015">
    <property type="entry name" value="TONB_CTD"/>
    <property type="match status" value="1"/>
</dbReference>
<dbReference type="SUPFAM" id="SSF74653">
    <property type="entry name" value="TolA/TonB C-terminal domain"/>
    <property type="match status" value="1"/>
</dbReference>
<organism evidence="4 5">
    <name type="scientific">Pelomonas candidula</name>
    <dbReference type="NCBI Taxonomy" id="3299025"/>
    <lineage>
        <taxon>Bacteria</taxon>
        <taxon>Pseudomonadati</taxon>
        <taxon>Pseudomonadota</taxon>
        <taxon>Betaproteobacteria</taxon>
        <taxon>Burkholderiales</taxon>
        <taxon>Sphaerotilaceae</taxon>
        <taxon>Roseateles</taxon>
    </lineage>
</organism>
<reference evidence="4 5" key="1">
    <citation type="submission" date="2024-08" db="EMBL/GenBank/DDBJ databases">
        <authorList>
            <person name="Lu H."/>
        </authorList>
    </citation>
    <scope>NUCLEOTIDE SEQUENCE [LARGE SCALE GENOMIC DNA]</scope>
    <source>
        <strain evidence="4 5">BYS78W</strain>
    </source>
</reference>
<comment type="caution">
    <text evidence="4">The sequence shown here is derived from an EMBL/GenBank/DDBJ whole genome shotgun (WGS) entry which is preliminary data.</text>
</comment>
<keyword evidence="2" id="KW-0732">Signal</keyword>